<dbReference type="GO" id="GO:0000324">
    <property type="term" value="C:fungal-type vacuole"/>
    <property type="evidence" value="ECO:0007669"/>
    <property type="project" value="TreeGrafter"/>
</dbReference>
<evidence type="ECO:0000256" key="5">
    <source>
        <dbReference type="ARBA" id="ARBA00023180"/>
    </source>
</evidence>
<comment type="caution">
    <text evidence="7">The sequence shown here is derived from an EMBL/GenBank/DDBJ whole genome shotgun (WGS) entry which is preliminary data.</text>
</comment>
<dbReference type="InterPro" id="IPR018202">
    <property type="entry name" value="Ser_caboxypep_ser_AS"/>
</dbReference>
<evidence type="ECO:0000256" key="2">
    <source>
        <dbReference type="ARBA" id="ARBA00022645"/>
    </source>
</evidence>
<dbReference type="InterPro" id="IPR001563">
    <property type="entry name" value="Peptidase_S10"/>
</dbReference>
<gene>
    <name evidence="7" type="ORF">D0Z07_9336</name>
</gene>
<dbReference type="Gene3D" id="3.40.50.1820">
    <property type="entry name" value="alpha/beta hydrolase"/>
    <property type="match status" value="1"/>
</dbReference>
<dbReference type="PROSITE" id="PS00560">
    <property type="entry name" value="CARBOXYPEPT_SER_HIS"/>
    <property type="match status" value="1"/>
</dbReference>
<dbReference type="Gene3D" id="1.10.287.410">
    <property type="match status" value="1"/>
</dbReference>
<keyword evidence="8" id="KW-1185">Reference proteome</keyword>
<name>A0A9P6SPV0_9HELO</name>
<dbReference type="PANTHER" id="PTHR11802">
    <property type="entry name" value="SERINE PROTEASE FAMILY S10 SERINE CARBOXYPEPTIDASE"/>
    <property type="match status" value="1"/>
</dbReference>
<evidence type="ECO:0000256" key="3">
    <source>
        <dbReference type="ARBA" id="ARBA00022670"/>
    </source>
</evidence>
<dbReference type="SUPFAM" id="SSF53474">
    <property type="entry name" value="alpha/beta-Hydrolases"/>
    <property type="match status" value="1"/>
</dbReference>
<keyword evidence="4 6" id="KW-0378">Hydrolase</keyword>
<dbReference type="PRINTS" id="PR00724">
    <property type="entry name" value="CRBOXYPTASEC"/>
</dbReference>
<dbReference type="GO" id="GO:0006508">
    <property type="term" value="P:proteolysis"/>
    <property type="evidence" value="ECO:0007669"/>
    <property type="project" value="UniProtKB-KW"/>
</dbReference>
<dbReference type="InterPro" id="IPR029058">
    <property type="entry name" value="AB_hydrolase_fold"/>
</dbReference>
<dbReference type="PROSITE" id="PS00131">
    <property type="entry name" value="CARBOXYPEPT_SER_SER"/>
    <property type="match status" value="1"/>
</dbReference>
<evidence type="ECO:0000256" key="1">
    <source>
        <dbReference type="ARBA" id="ARBA00009431"/>
    </source>
</evidence>
<dbReference type="EC" id="3.4.16.-" evidence="6"/>
<keyword evidence="2 6" id="KW-0121">Carboxypeptidase</keyword>
<accession>A0A9P6SPV0</accession>
<evidence type="ECO:0000256" key="4">
    <source>
        <dbReference type="ARBA" id="ARBA00022801"/>
    </source>
</evidence>
<dbReference type="PANTHER" id="PTHR11802:SF432">
    <property type="entry name" value="Y, PUTATIVE-RELATED"/>
    <property type="match status" value="1"/>
</dbReference>
<dbReference type="Proteomes" id="UP000785200">
    <property type="component" value="Unassembled WGS sequence"/>
</dbReference>
<evidence type="ECO:0000313" key="8">
    <source>
        <dbReference type="Proteomes" id="UP000785200"/>
    </source>
</evidence>
<evidence type="ECO:0000313" key="7">
    <source>
        <dbReference type="EMBL" id="KAG0644940.1"/>
    </source>
</evidence>
<dbReference type="InterPro" id="IPR033124">
    <property type="entry name" value="Ser_caboxypep_his_AS"/>
</dbReference>
<dbReference type="EMBL" id="VNKQ01000021">
    <property type="protein sequence ID" value="KAG0644940.1"/>
    <property type="molecule type" value="Genomic_DNA"/>
</dbReference>
<proteinExistence type="inferred from homology"/>
<evidence type="ECO:0000256" key="6">
    <source>
        <dbReference type="RuleBase" id="RU361156"/>
    </source>
</evidence>
<dbReference type="Pfam" id="PF00450">
    <property type="entry name" value="Peptidase_S10"/>
    <property type="match status" value="1"/>
</dbReference>
<dbReference type="OrthoDB" id="443318at2759"/>
<dbReference type="GO" id="GO:0004185">
    <property type="term" value="F:serine-type carboxypeptidase activity"/>
    <property type="evidence" value="ECO:0007669"/>
    <property type="project" value="UniProtKB-UniRule"/>
</dbReference>
<protein>
    <recommendedName>
        <fullName evidence="6">Carboxypeptidase</fullName>
        <ecNumber evidence="6">3.4.16.-</ecNumber>
    </recommendedName>
</protein>
<keyword evidence="3 6" id="KW-0645">Protease</keyword>
<comment type="similarity">
    <text evidence="1 6">Belongs to the peptidase S10 family.</text>
</comment>
<keyword evidence="5" id="KW-0325">Glycoprotein</keyword>
<reference evidence="7" key="1">
    <citation type="submission" date="2019-07" db="EMBL/GenBank/DDBJ databases">
        <title>Hyphodiscus hymeniophilus genome sequencing and assembly.</title>
        <authorList>
            <person name="Kramer G."/>
            <person name="Nodwell J."/>
        </authorList>
    </citation>
    <scope>NUCLEOTIDE SEQUENCE</scope>
    <source>
        <strain evidence="7">ATCC 34498</strain>
    </source>
</reference>
<sequence>MLQELGPCLINSYGNGTIYNKYGWSAITNLLFVDQPAGVGFSYVDAERNGEPGPVPSNSFISAQDMHIFLQIFTSQAFPPLQHNALHISGESYAGHYLPTLASQIISQNTLYRSRTQILLKSVLIGNGYVSPLDTTFGYWETLCTTNPGVDAPIFNSTRCDIMATNLPRCLSVAKTCYSHPDPAICTAAKSVCKSGVIDWYDSESGAGGRNRFDITAPCYMDDFCYKNTENIQSYLNLPHVQDALRIEENMPAFRNYTVDSEAVATAFYATSDFGISMEPQVRYILESEVDMLFYQGNLDLACNTAGNLRWADSMSWKGQAEFASKKLIGWGESVDMKGKKAGTVKEVKVRIGERERRTRLAFVTIDGSGHMAPQDQPEVALDMLGRWLGGKEFD</sequence>
<organism evidence="7 8">
    <name type="scientific">Hyphodiscus hymeniophilus</name>
    <dbReference type="NCBI Taxonomy" id="353542"/>
    <lineage>
        <taxon>Eukaryota</taxon>
        <taxon>Fungi</taxon>
        <taxon>Dikarya</taxon>
        <taxon>Ascomycota</taxon>
        <taxon>Pezizomycotina</taxon>
        <taxon>Leotiomycetes</taxon>
        <taxon>Helotiales</taxon>
        <taxon>Hyphodiscaceae</taxon>
        <taxon>Hyphodiscus</taxon>
    </lineage>
</organism>
<dbReference type="AlphaFoldDB" id="A0A9P6SPV0"/>